<evidence type="ECO:0000256" key="6">
    <source>
        <dbReference type="PROSITE-ProRule" id="PRU00409"/>
    </source>
</evidence>
<dbReference type="SUPFAM" id="SSF52440">
    <property type="entry name" value="PreATP-grasp domain"/>
    <property type="match status" value="1"/>
</dbReference>
<organism evidence="10 11">
    <name type="scientific">Salinicola lusitanus</name>
    <dbReference type="NCBI Taxonomy" id="1949085"/>
    <lineage>
        <taxon>Bacteria</taxon>
        <taxon>Pseudomonadati</taxon>
        <taxon>Pseudomonadota</taxon>
        <taxon>Gammaproteobacteria</taxon>
        <taxon>Oceanospirillales</taxon>
        <taxon>Halomonadaceae</taxon>
        <taxon>Salinicola</taxon>
    </lineage>
</organism>
<evidence type="ECO:0000259" key="8">
    <source>
        <dbReference type="PROSITE" id="PS50975"/>
    </source>
</evidence>
<dbReference type="Pfam" id="PF00289">
    <property type="entry name" value="Biotin_carb_N"/>
    <property type="match status" value="1"/>
</dbReference>
<dbReference type="PROSITE" id="PS00866">
    <property type="entry name" value="CPSASE_1"/>
    <property type="match status" value="1"/>
</dbReference>
<evidence type="ECO:0000256" key="2">
    <source>
        <dbReference type="ARBA" id="ARBA00022598"/>
    </source>
</evidence>
<dbReference type="InterPro" id="IPR000089">
    <property type="entry name" value="Biotin_lipoyl"/>
</dbReference>
<dbReference type="InterPro" id="IPR005482">
    <property type="entry name" value="Biotin_COase_C"/>
</dbReference>
<sequence>MSLATAPRPLRAVLIANRGEIACRVIRTARRLGLRTIAVYSDADARARHVREADEAIRLGPAAAGESYLAIDKVIAAAERSGADAIHPGYGFLSENAEFVAACDAAGLVFIGPPASAIAAMGDKAAAKARMASAGVPLVPGYHGEAQDDALLREEAGKIGYPVLLKASAGGGGKGMRVVESEREFQAALDGCRRESRAAFGDERMLIEKYLTQPRHVEVQVFCDSLGGGVYLFERDCSVQRRHQKVLEEAPAPHLPEALRREMGEAAVRAAQEIGYVGAGTVEFLLDAAAETTQENGSPFFFMEMNTRLQVEHPVTEMISGEDLVEWQLRVAAGLALPKAQNELTLTGHAIEARLYAEDPDNDFLPATGKLLRFTLPLADRDGRIRLDSGVEAGDTVTMHYDPMLAKLIVHGEDRGQALAEMARALAALDISGVTTNRRFLQRLVTHPDFIAAELNTRFIEHHHDDLFAAPHATDADIARAALVAIDRLAMNQLTRDQLARSHIDGAPRTDDPWQRRDGWRLNAPRRLRLAFQETDGSGAYEVIATQGLTQGLAQEPAQATWQLQVQRGGEETSRLAGQCQRLDNDTLALTLDGHRQRLFARLDPASEGDTIVLTAASVESRLIWRRADRADHLPQEAEAKLTAPMHGTVVALLVDPGQTVEKGTPLVVVEAMKMEHTLSAPADGAVEAFHVAVGDAVAQGDELLAFANADASAEAN</sequence>
<proteinExistence type="predicted"/>
<dbReference type="InterPro" id="IPR005479">
    <property type="entry name" value="CPAse_ATP-bd"/>
</dbReference>
<dbReference type="InterPro" id="IPR005481">
    <property type="entry name" value="BC-like_N"/>
</dbReference>
<dbReference type="PROSITE" id="PS00867">
    <property type="entry name" value="CPSASE_2"/>
    <property type="match status" value="1"/>
</dbReference>
<dbReference type="Gene3D" id="3.30.470.20">
    <property type="entry name" value="ATP-grasp fold, B domain"/>
    <property type="match status" value="1"/>
</dbReference>
<feature type="domain" description="Lipoyl-binding" evidence="7">
    <location>
        <begin position="637"/>
        <end position="708"/>
    </location>
</feature>
<feature type="domain" description="Biotin carboxylation" evidence="9">
    <location>
        <begin position="9"/>
        <end position="465"/>
    </location>
</feature>
<dbReference type="PANTHER" id="PTHR18866:SF33">
    <property type="entry name" value="METHYLCROTONOYL-COA CARBOXYLASE SUBUNIT ALPHA, MITOCHONDRIAL-RELATED"/>
    <property type="match status" value="1"/>
</dbReference>
<dbReference type="RefSeq" id="WP_342595850.1">
    <property type="nucleotide sequence ID" value="NZ_CP151919.1"/>
</dbReference>
<dbReference type="InterPro" id="IPR011764">
    <property type="entry name" value="Biotin_carboxylation_dom"/>
</dbReference>
<evidence type="ECO:0000313" key="11">
    <source>
        <dbReference type="Proteomes" id="UP001453229"/>
    </source>
</evidence>
<dbReference type="Gene3D" id="3.30.700.40">
    <property type="match status" value="1"/>
</dbReference>
<dbReference type="Pfam" id="PF02785">
    <property type="entry name" value="Biotin_carb_C"/>
    <property type="match status" value="1"/>
</dbReference>
<dbReference type="PROSITE" id="PS00188">
    <property type="entry name" value="BIOTIN"/>
    <property type="match status" value="1"/>
</dbReference>
<dbReference type="Pfam" id="PF00364">
    <property type="entry name" value="Biotin_lipoyl"/>
    <property type="match status" value="1"/>
</dbReference>
<dbReference type="PANTHER" id="PTHR18866">
    <property type="entry name" value="CARBOXYLASE:PYRUVATE/ACETYL-COA/PROPIONYL-COA CARBOXYLASE"/>
    <property type="match status" value="1"/>
</dbReference>
<accession>A0ABZ3CWQ6</accession>
<dbReference type="Proteomes" id="UP001453229">
    <property type="component" value="Chromosome"/>
</dbReference>
<dbReference type="InterPro" id="IPR011761">
    <property type="entry name" value="ATP-grasp"/>
</dbReference>
<dbReference type="SUPFAM" id="SSF51230">
    <property type="entry name" value="Single hybrid motif"/>
    <property type="match status" value="1"/>
</dbReference>
<evidence type="ECO:0000256" key="4">
    <source>
        <dbReference type="ARBA" id="ARBA00022840"/>
    </source>
</evidence>
<keyword evidence="11" id="KW-1185">Reference proteome</keyword>
<comment type="cofactor">
    <cofactor evidence="1">
        <name>biotin</name>
        <dbReference type="ChEBI" id="CHEBI:57586"/>
    </cofactor>
</comment>
<evidence type="ECO:0000256" key="3">
    <source>
        <dbReference type="ARBA" id="ARBA00022741"/>
    </source>
</evidence>
<keyword evidence="4 6" id="KW-0067">ATP-binding</keyword>
<dbReference type="InterPro" id="IPR050856">
    <property type="entry name" value="Biotin_carboxylase_complex"/>
</dbReference>
<evidence type="ECO:0000259" key="9">
    <source>
        <dbReference type="PROSITE" id="PS50979"/>
    </source>
</evidence>
<evidence type="ECO:0000313" key="10">
    <source>
        <dbReference type="EMBL" id="XAD55498.1"/>
    </source>
</evidence>
<dbReference type="Gene3D" id="2.40.50.100">
    <property type="match status" value="1"/>
</dbReference>
<dbReference type="SUPFAM" id="SSF56059">
    <property type="entry name" value="Glutathione synthetase ATP-binding domain-like"/>
    <property type="match status" value="1"/>
</dbReference>
<keyword evidence="3 6" id="KW-0547">Nucleotide-binding</keyword>
<evidence type="ECO:0000256" key="1">
    <source>
        <dbReference type="ARBA" id="ARBA00001953"/>
    </source>
</evidence>
<dbReference type="CDD" id="cd06850">
    <property type="entry name" value="biotinyl_domain"/>
    <property type="match status" value="1"/>
</dbReference>
<dbReference type="InterPro" id="IPR011053">
    <property type="entry name" value="Single_hybrid_motif"/>
</dbReference>
<dbReference type="InterPro" id="IPR048429">
    <property type="entry name" value="MCC_alpha_BT"/>
</dbReference>
<dbReference type="PROSITE" id="PS50968">
    <property type="entry name" value="BIOTINYL_LIPOYL"/>
    <property type="match status" value="1"/>
</dbReference>
<protein>
    <submittedName>
        <fullName evidence="10">Acetyl/propionyl/methylcrotonyl-CoA carboxylase subunit alpha</fullName>
    </submittedName>
</protein>
<evidence type="ECO:0000256" key="5">
    <source>
        <dbReference type="ARBA" id="ARBA00023267"/>
    </source>
</evidence>
<feature type="domain" description="ATP-grasp" evidence="8">
    <location>
        <begin position="128"/>
        <end position="333"/>
    </location>
</feature>
<dbReference type="InterPro" id="IPR001882">
    <property type="entry name" value="Biotin_BS"/>
</dbReference>
<dbReference type="SUPFAM" id="SSF51246">
    <property type="entry name" value="Rudiment single hybrid motif"/>
    <property type="match status" value="1"/>
</dbReference>
<dbReference type="InterPro" id="IPR016185">
    <property type="entry name" value="PreATP-grasp_dom_sf"/>
</dbReference>
<dbReference type="SMART" id="SM00878">
    <property type="entry name" value="Biotin_carb_C"/>
    <property type="match status" value="1"/>
</dbReference>
<dbReference type="PROSITE" id="PS50975">
    <property type="entry name" value="ATP_GRASP"/>
    <property type="match status" value="1"/>
</dbReference>
<reference evidence="10 11" key="1">
    <citation type="submission" date="2024-04" db="EMBL/GenBank/DDBJ databases">
        <title>Salinicola lusitanus LLJ914,a marine bacterium isolated from the Okinawa Trough.</title>
        <authorList>
            <person name="Li J."/>
        </authorList>
    </citation>
    <scope>NUCLEOTIDE SEQUENCE [LARGE SCALE GENOMIC DNA]</scope>
    <source>
        <strain evidence="10 11">LLJ914</strain>
    </source>
</reference>
<name>A0ABZ3CWQ6_9GAMM</name>
<dbReference type="InterPro" id="IPR011054">
    <property type="entry name" value="Rudment_hybrid_motif"/>
</dbReference>
<keyword evidence="5" id="KW-0092">Biotin</keyword>
<keyword evidence="2" id="KW-0436">Ligase</keyword>
<evidence type="ECO:0000259" key="7">
    <source>
        <dbReference type="PROSITE" id="PS50968"/>
    </source>
</evidence>
<dbReference type="Pfam" id="PF21139">
    <property type="entry name" value="BT_MCC_alpha"/>
    <property type="match status" value="1"/>
</dbReference>
<dbReference type="PROSITE" id="PS50979">
    <property type="entry name" value="BC"/>
    <property type="match status" value="1"/>
</dbReference>
<dbReference type="Pfam" id="PF02786">
    <property type="entry name" value="CPSase_L_D2"/>
    <property type="match status" value="1"/>
</dbReference>
<dbReference type="EMBL" id="CP151919">
    <property type="protein sequence ID" value="XAD55498.1"/>
    <property type="molecule type" value="Genomic_DNA"/>
</dbReference>
<gene>
    <name evidence="10" type="ORF">AAGT95_05870</name>
</gene>